<reference evidence="1 2" key="1">
    <citation type="submission" date="2017-03" db="EMBL/GenBank/DDBJ databases">
        <authorList>
            <person name="Afonso C.L."/>
            <person name="Miller P.J."/>
            <person name="Scott M.A."/>
            <person name="Spackman E."/>
            <person name="Goraichik I."/>
            <person name="Dimitrov K.M."/>
            <person name="Suarez D.L."/>
            <person name="Swayne D.E."/>
        </authorList>
    </citation>
    <scope>NUCLEOTIDE SEQUENCE [LARGE SCALE GENOMIC DNA]</scope>
    <source>
        <strain evidence="1">PRJEB14757</strain>
    </source>
</reference>
<name>A0A1W1H952_9BACT</name>
<accession>A0A1W1H952</accession>
<proteinExistence type="predicted"/>
<gene>
    <name evidence="1" type="ORF">MTBBW1_1620008</name>
</gene>
<keyword evidence="2" id="KW-1185">Reference proteome</keyword>
<sequence>MENNFETINALSPVEPLSRNAQRAYEHIGSLKWKRRNRRRKSADRRKSVREGIFVSFSFANDRRKTRDRRKTIS</sequence>
<dbReference type="Proteomes" id="UP000191931">
    <property type="component" value="Unassembled WGS sequence"/>
</dbReference>
<evidence type="ECO:0000313" key="2">
    <source>
        <dbReference type="Proteomes" id="UP000191931"/>
    </source>
</evidence>
<dbReference type="RefSeq" id="WP_080805384.1">
    <property type="nucleotide sequence ID" value="NZ_LT828550.1"/>
</dbReference>
<organism evidence="1 2">
    <name type="scientific">Desulfamplus magnetovallimortis</name>
    <dbReference type="NCBI Taxonomy" id="1246637"/>
    <lineage>
        <taxon>Bacteria</taxon>
        <taxon>Pseudomonadati</taxon>
        <taxon>Thermodesulfobacteriota</taxon>
        <taxon>Desulfobacteria</taxon>
        <taxon>Desulfobacterales</taxon>
        <taxon>Desulfobacteraceae</taxon>
        <taxon>Desulfamplus</taxon>
    </lineage>
</organism>
<dbReference type="EMBL" id="FWEV01000071">
    <property type="protein sequence ID" value="SLM28888.1"/>
    <property type="molecule type" value="Genomic_DNA"/>
</dbReference>
<evidence type="ECO:0000313" key="1">
    <source>
        <dbReference type="EMBL" id="SLM28888.1"/>
    </source>
</evidence>
<protein>
    <submittedName>
        <fullName evidence="1">Uncharacterized protein</fullName>
    </submittedName>
</protein>
<dbReference type="AlphaFoldDB" id="A0A1W1H952"/>